<dbReference type="RefSeq" id="WP_217427074.1">
    <property type="nucleotide sequence ID" value="NZ_CABPSM010000023.1"/>
</dbReference>
<accession>A0A5E4Z1D0</accession>
<gene>
    <name evidence="1" type="ORF">PHO31112_04931</name>
</gene>
<name>A0A5E4Z1D0_9BURK</name>
<evidence type="ECO:0000313" key="2">
    <source>
        <dbReference type="Proteomes" id="UP000343317"/>
    </source>
</evidence>
<proteinExistence type="predicted"/>
<organism evidence="1 2">
    <name type="scientific">Pandoraea horticolens</name>
    <dbReference type="NCBI Taxonomy" id="2508298"/>
    <lineage>
        <taxon>Bacteria</taxon>
        <taxon>Pseudomonadati</taxon>
        <taxon>Pseudomonadota</taxon>
        <taxon>Betaproteobacteria</taxon>
        <taxon>Burkholderiales</taxon>
        <taxon>Burkholderiaceae</taxon>
        <taxon>Pandoraea</taxon>
    </lineage>
</organism>
<protein>
    <submittedName>
        <fullName evidence="1">Uncharacterized protein</fullName>
    </submittedName>
</protein>
<sequence>MSSLVRELDVLDRGYALIFRGREATYLGAIFSQHYPQLTSFSAGRGEGFSSHCFE</sequence>
<dbReference type="AlphaFoldDB" id="A0A5E4Z1D0"/>
<keyword evidence="2" id="KW-1185">Reference proteome</keyword>
<evidence type="ECO:0000313" key="1">
    <source>
        <dbReference type="EMBL" id="VVE54487.1"/>
    </source>
</evidence>
<dbReference type="Proteomes" id="UP000343317">
    <property type="component" value="Unassembled WGS sequence"/>
</dbReference>
<dbReference type="EMBL" id="CABPSM010000023">
    <property type="protein sequence ID" value="VVE54487.1"/>
    <property type="molecule type" value="Genomic_DNA"/>
</dbReference>
<reference evidence="1 2" key="1">
    <citation type="submission" date="2019-08" db="EMBL/GenBank/DDBJ databases">
        <authorList>
            <person name="Peeters C."/>
        </authorList>
    </citation>
    <scope>NUCLEOTIDE SEQUENCE [LARGE SCALE GENOMIC DNA]</scope>
    <source>
        <strain evidence="1 2">LMG 31112</strain>
    </source>
</reference>